<dbReference type="Proteomes" id="UP000799772">
    <property type="component" value="Unassembled WGS sequence"/>
</dbReference>
<dbReference type="EMBL" id="ML978132">
    <property type="protein sequence ID" value="KAF2095277.1"/>
    <property type="molecule type" value="Genomic_DNA"/>
</dbReference>
<protein>
    <submittedName>
        <fullName evidence="1">Uncharacterized protein</fullName>
    </submittedName>
</protein>
<evidence type="ECO:0000313" key="1">
    <source>
        <dbReference type="EMBL" id="KAF2095277.1"/>
    </source>
</evidence>
<proteinExistence type="predicted"/>
<name>A0A9P4M5G0_9PEZI</name>
<organism evidence="1 2">
    <name type="scientific">Rhizodiscina lignyota</name>
    <dbReference type="NCBI Taxonomy" id="1504668"/>
    <lineage>
        <taxon>Eukaryota</taxon>
        <taxon>Fungi</taxon>
        <taxon>Dikarya</taxon>
        <taxon>Ascomycota</taxon>
        <taxon>Pezizomycotina</taxon>
        <taxon>Dothideomycetes</taxon>
        <taxon>Pleosporomycetidae</taxon>
        <taxon>Aulographales</taxon>
        <taxon>Rhizodiscinaceae</taxon>
        <taxon>Rhizodiscina</taxon>
    </lineage>
</organism>
<sequence length="553" mass="62576">MTTLSTILAVPDLLFSIADHLDLLTIISLLRTNKETSASIKRVEFHVCRIISKQYRETPQSSMDWAKEIDQTTIYGLSQLHYIQFATAVCTLIERVPQSPPSSGHLCDVSKYITPPPNMFDKGPSWKRYGALQHIIQAINLLRRMSRVASHIPRCVPHGNLPFWRTAPWSNTSSFSLTDIKRLYERFWQHFQRVDPGLASRTKCSANKIPRTFQSLSLETHNCSANESLTPCHICSTIRSHITLAARLAILRSARPPVLCAVYRIRHLLSVYLSRHLATGRYINSCSCGPATAPGSWIFNTVSPSKSRLYRSCRCSRTTASAGLGLDTVPLFPPASLLGRMMPPFTLSKRWDDGFCNCKGASLPHLPGRHEDCKAIAAQIPAPRSFNLMDPWTLWWFLDGEEIGRGVDLLWEAWHERDTSRPRATTTRNGLVSNTRFDWDEHLEQGAEHECGLYWRETDSATGGPLTENGIRKHLICALVVRCFEAWGAKSNVEKDAERALGLVLMKEIGLEAVERRQKEEEHYKKCLQFHAALEIYKKFAGTETILPQSEHQ</sequence>
<comment type="caution">
    <text evidence="1">The sequence shown here is derived from an EMBL/GenBank/DDBJ whole genome shotgun (WGS) entry which is preliminary data.</text>
</comment>
<reference evidence="1" key="1">
    <citation type="journal article" date="2020" name="Stud. Mycol.">
        <title>101 Dothideomycetes genomes: a test case for predicting lifestyles and emergence of pathogens.</title>
        <authorList>
            <person name="Haridas S."/>
            <person name="Albert R."/>
            <person name="Binder M."/>
            <person name="Bloem J."/>
            <person name="Labutti K."/>
            <person name="Salamov A."/>
            <person name="Andreopoulos B."/>
            <person name="Baker S."/>
            <person name="Barry K."/>
            <person name="Bills G."/>
            <person name="Bluhm B."/>
            <person name="Cannon C."/>
            <person name="Castanera R."/>
            <person name="Culley D."/>
            <person name="Daum C."/>
            <person name="Ezra D."/>
            <person name="Gonzalez J."/>
            <person name="Henrissat B."/>
            <person name="Kuo A."/>
            <person name="Liang C."/>
            <person name="Lipzen A."/>
            <person name="Lutzoni F."/>
            <person name="Magnuson J."/>
            <person name="Mondo S."/>
            <person name="Nolan M."/>
            <person name="Ohm R."/>
            <person name="Pangilinan J."/>
            <person name="Park H.-J."/>
            <person name="Ramirez L."/>
            <person name="Alfaro M."/>
            <person name="Sun H."/>
            <person name="Tritt A."/>
            <person name="Yoshinaga Y."/>
            <person name="Zwiers L.-H."/>
            <person name="Turgeon B."/>
            <person name="Goodwin S."/>
            <person name="Spatafora J."/>
            <person name="Crous P."/>
            <person name="Grigoriev I."/>
        </authorList>
    </citation>
    <scope>NUCLEOTIDE SEQUENCE</scope>
    <source>
        <strain evidence="1">CBS 133067</strain>
    </source>
</reference>
<dbReference type="AlphaFoldDB" id="A0A9P4M5G0"/>
<accession>A0A9P4M5G0</accession>
<keyword evidence="2" id="KW-1185">Reference proteome</keyword>
<evidence type="ECO:0000313" key="2">
    <source>
        <dbReference type="Proteomes" id="UP000799772"/>
    </source>
</evidence>
<gene>
    <name evidence="1" type="ORF">NA57DRAFT_79766</name>
</gene>